<dbReference type="OrthoDB" id="7304784at2"/>
<reference evidence="1 2" key="1">
    <citation type="submission" date="2019-03" db="EMBL/GenBank/DDBJ databases">
        <title>Jiella endophytica sp. nov., a novel endophytic bacterium isolated from root of Ficus microcarpa Linn. f.</title>
        <authorList>
            <person name="Tuo L."/>
        </authorList>
    </citation>
    <scope>NUCLEOTIDE SEQUENCE [LARGE SCALE GENOMIC DNA]</scope>
    <source>
        <strain evidence="1 2">CBS5Q-3</strain>
    </source>
</reference>
<sequence length="136" mass="16306">MAKREYRWVRVKPLTKEEKADIATLCETFVAEALKPRFLPAIRETPFNYPVDIFGKWRGSKYSFITRYRSGFAENRGEEFDMAFTRLDHLEECFDETRFDVMWHRHTGQWWRLHSNVTLDEALQLMATEELLQPVI</sequence>
<accession>A0A4Y8RKU2</accession>
<dbReference type="EMBL" id="SOZD01000003">
    <property type="protein sequence ID" value="TFF22880.1"/>
    <property type="molecule type" value="Genomic_DNA"/>
</dbReference>
<proteinExistence type="predicted"/>
<dbReference type="RefSeq" id="WP_134761981.1">
    <property type="nucleotide sequence ID" value="NZ_SOZD01000003.1"/>
</dbReference>
<evidence type="ECO:0008006" key="3">
    <source>
        <dbReference type="Google" id="ProtNLM"/>
    </source>
</evidence>
<dbReference type="AlphaFoldDB" id="A0A4Y8RKU2"/>
<organism evidence="1 2">
    <name type="scientific">Jiella endophytica</name>
    <dbReference type="NCBI Taxonomy" id="2558362"/>
    <lineage>
        <taxon>Bacteria</taxon>
        <taxon>Pseudomonadati</taxon>
        <taxon>Pseudomonadota</taxon>
        <taxon>Alphaproteobacteria</taxon>
        <taxon>Hyphomicrobiales</taxon>
        <taxon>Aurantimonadaceae</taxon>
        <taxon>Jiella</taxon>
    </lineage>
</organism>
<keyword evidence="2" id="KW-1185">Reference proteome</keyword>
<protein>
    <recommendedName>
        <fullName evidence="3">DUF3024 domain-containing protein</fullName>
    </recommendedName>
</protein>
<evidence type="ECO:0000313" key="1">
    <source>
        <dbReference type="EMBL" id="TFF22880.1"/>
    </source>
</evidence>
<dbReference type="Pfam" id="PF11225">
    <property type="entry name" value="DUF3024"/>
    <property type="match status" value="1"/>
</dbReference>
<dbReference type="Proteomes" id="UP000298179">
    <property type="component" value="Unassembled WGS sequence"/>
</dbReference>
<gene>
    <name evidence="1" type="ORF">E3C22_10495</name>
</gene>
<evidence type="ECO:0000313" key="2">
    <source>
        <dbReference type="Proteomes" id="UP000298179"/>
    </source>
</evidence>
<dbReference type="InterPro" id="IPR021388">
    <property type="entry name" value="DUF3024"/>
</dbReference>
<comment type="caution">
    <text evidence="1">The sequence shown here is derived from an EMBL/GenBank/DDBJ whole genome shotgun (WGS) entry which is preliminary data.</text>
</comment>
<name>A0A4Y8RKU2_9HYPH</name>